<dbReference type="OrthoDB" id="6356145at2759"/>
<keyword evidence="2" id="KW-0964">Secreted</keyword>
<dbReference type="InterPro" id="IPR036056">
    <property type="entry name" value="Fibrinogen-like_C"/>
</dbReference>
<feature type="domain" description="C1q" evidence="7">
    <location>
        <begin position="373"/>
        <end position="519"/>
    </location>
</feature>
<proteinExistence type="predicted"/>
<dbReference type="Proteomes" id="UP000076858">
    <property type="component" value="Unassembled WGS sequence"/>
</dbReference>
<gene>
    <name evidence="8" type="ORF">APZ42_018233</name>
</gene>
<keyword evidence="3 6" id="KW-0732">Signal</keyword>
<dbReference type="SUPFAM" id="SSF49842">
    <property type="entry name" value="TNF-like"/>
    <property type="match status" value="1"/>
</dbReference>
<dbReference type="EMBL" id="LRGB01000763">
    <property type="protein sequence ID" value="KZS16124.1"/>
    <property type="molecule type" value="Genomic_DNA"/>
</dbReference>
<protein>
    <recommendedName>
        <fullName evidence="7">C1q domain-containing protein</fullName>
    </recommendedName>
</protein>
<evidence type="ECO:0000256" key="5">
    <source>
        <dbReference type="SAM" id="Coils"/>
    </source>
</evidence>
<dbReference type="Gene3D" id="2.60.120.40">
    <property type="match status" value="1"/>
</dbReference>
<evidence type="ECO:0000313" key="8">
    <source>
        <dbReference type="EMBL" id="KZS16124.1"/>
    </source>
</evidence>
<name>A0A164ZAE2_9CRUS</name>
<dbReference type="Gene3D" id="2.60.120.1000">
    <property type="match status" value="1"/>
</dbReference>
<dbReference type="SMART" id="SM00038">
    <property type="entry name" value="COLFI"/>
    <property type="match status" value="1"/>
</dbReference>
<dbReference type="InterPro" id="IPR050822">
    <property type="entry name" value="Cerebellin_Synaptic_Org"/>
</dbReference>
<dbReference type="PANTHER" id="PTHR22923">
    <property type="entry name" value="CEREBELLIN-RELATED"/>
    <property type="match status" value="1"/>
</dbReference>
<dbReference type="InterPro" id="IPR008983">
    <property type="entry name" value="Tumour_necrosis_fac-like_dom"/>
</dbReference>
<evidence type="ECO:0000313" key="9">
    <source>
        <dbReference type="Proteomes" id="UP000076858"/>
    </source>
</evidence>
<dbReference type="Pfam" id="PF00386">
    <property type="entry name" value="C1q"/>
    <property type="match status" value="1"/>
</dbReference>
<dbReference type="SMART" id="SM00110">
    <property type="entry name" value="C1Q"/>
    <property type="match status" value="1"/>
</dbReference>
<dbReference type="NCBIfam" id="NF040941">
    <property type="entry name" value="GGGWT_bact"/>
    <property type="match status" value="1"/>
</dbReference>
<comment type="caution">
    <text evidence="8">The sequence shown here is derived from an EMBL/GenBank/DDBJ whole genome shotgun (WGS) entry which is preliminary data.</text>
</comment>
<organism evidence="8 9">
    <name type="scientific">Daphnia magna</name>
    <dbReference type="NCBI Taxonomy" id="35525"/>
    <lineage>
        <taxon>Eukaryota</taxon>
        <taxon>Metazoa</taxon>
        <taxon>Ecdysozoa</taxon>
        <taxon>Arthropoda</taxon>
        <taxon>Crustacea</taxon>
        <taxon>Branchiopoda</taxon>
        <taxon>Diplostraca</taxon>
        <taxon>Cladocera</taxon>
        <taxon>Anomopoda</taxon>
        <taxon>Daphniidae</taxon>
        <taxon>Daphnia</taxon>
    </lineage>
</organism>
<dbReference type="InterPro" id="IPR001073">
    <property type="entry name" value="C1q_dom"/>
</dbReference>
<dbReference type="Pfam" id="PF01410">
    <property type="entry name" value="COLFI"/>
    <property type="match status" value="1"/>
</dbReference>
<dbReference type="PANTHER" id="PTHR22923:SF62">
    <property type="entry name" value="CVP18"/>
    <property type="match status" value="1"/>
</dbReference>
<dbReference type="STRING" id="35525.A0A164ZAE2"/>
<keyword evidence="5" id="KW-0175">Coiled coil</keyword>
<dbReference type="SUPFAM" id="SSF56496">
    <property type="entry name" value="Fibrinogen C-terminal domain-like"/>
    <property type="match status" value="1"/>
</dbReference>
<dbReference type="GO" id="GO:0005581">
    <property type="term" value="C:collagen trimer"/>
    <property type="evidence" value="ECO:0007669"/>
    <property type="project" value="UniProtKB-KW"/>
</dbReference>
<evidence type="ECO:0000256" key="3">
    <source>
        <dbReference type="ARBA" id="ARBA00022729"/>
    </source>
</evidence>
<keyword evidence="4" id="KW-0176">Collagen</keyword>
<evidence type="ECO:0000256" key="6">
    <source>
        <dbReference type="SAM" id="SignalP"/>
    </source>
</evidence>
<comment type="subcellular location">
    <subcellularLocation>
        <location evidence="1">Secreted</location>
    </subcellularLocation>
</comment>
<evidence type="ECO:0000259" key="7">
    <source>
        <dbReference type="PROSITE" id="PS50871"/>
    </source>
</evidence>
<evidence type="ECO:0000256" key="2">
    <source>
        <dbReference type="ARBA" id="ARBA00022525"/>
    </source>
</evidence>
<dbReference type="GO" id="GO:0005201">
    <property type="term" value="F:extracellular matrix structural constituent"/>
    <property type="evidence" value="ECO:0007669"/>
    <property type="project" value="InterPro"/>
</dbReference>
<feature type="signal peptide" evidence="6">
    <location>
        <begin position="1"/>
        <end position="24"/>
    </location>
</feature>
<sequence>MKRLFATLAPICLLICTWPTSSIAASLTCEEQLQQLGANYATLKDIVETKNALLEAKVAELLTKMSLLETQMEQKDGEYTILEERIVNLERTQHGRTGGNLPVNNGAVARQLSGRSGIPRTCLEAHLIDPSLSSGKYWIDPDGQGVGDAPIYVYCDMTSGTTSILHDSEGPRDVGHCAEPGCYSRAVNYNASSRQMAALVELSAECHQSIQYDCNFAPFEFDDVSYAWWNNKDGNSEYFWAGSDASVHTCQCGIDGNCVDASLKCNCDSAAPIPLTDTGVITSKDILPISRLNFGRTQLQSSSGVHTLGPFECSGQTAIAGMPSSCEDLWRVGHSLSGLYSVIGNAMVESVYCDFTKLPNDAGFQNWIGFVDVKSSPIYFCVERSTPEYNQLGTPIPFDVIKLNIGGAMNIQSGKFTAPRTGKYFFTFTGLAKLPESSDGRRRLQIEIFKNGNSLDTRCYGDANGSTIETETMAMQSTLLLQAGDQIWLQIVDISSGAHVDGYLYTHFSGWLLEEDISQSLVVI</sequence>
<dbReference type="PROSITE" id="PS50871">
    <property type="entry name" value="C1Q"/>
    <property type="match status" value="1"/>
</dbReference>
<evidence type="ECO:0000256" key="4">
    <source>
        <dbReference type="ARBA" id="ARBA00023119"/>
    </source>
</evidence>
<feature type="coiled-coil region" evidence="5">
    <location>
        <begin position="51"/>
        <end position="92"/>
    </location>
</feature>
<dbReference type="GO" id="GO:0005615">
    <property type="term" value="C:extracellular space"/>
    <property type="evidence" value="ECO:0007669"/>
    <property type="project" value="TreeGrafter"/>
</dbReference>
<dbReference type="AlphaFoldDB" id="A0A164ZAE2"/>
<keyword evidence="9" id="KW-1185">Reference proteome</keyword>
<accession>A0A164ZAE2</accession>
<evidence type="ECO:0000256" key="1">
    <source>
        <dbReference type="ARBA" id="ARBA00004613"/>
    </source>
</evidence>
<feature type="chain" id="PRO_5007854810" description="C1q domain-containing protein" evidence="6">
    <location>
        <begin position="25"/>
        <end position="524"/>
    </location>
</feature>
<reference evidence="8 9" key="1">
    <citation type="submission" date="2016-03" db="EMBL/GenBank/DDBJ databases">
        <title>EvidentialGene: Evidence-directed Construction of Genes on Genomes.</title>
        <authorList>
            <person name="Gilbert D.G."/>
            <person name="Choi J.-H."/>
            <person name="Mockaitis K."/>
            <person name="Colbourne J."/>
            <person name="Pfrender M."/>
        </authorList>
    </citation>
    <scope>NUCLEOTIDE SEQUENCE [LARGE SCALE GENOMIC DNA]</scope>
    <source>
        <strain evidence="8 9">Xinb3</strain>
        <tissue evidence="8">Complete organism</tissue>
    </source>
</reference>
<dbReference type="InterPro" id="IPR000885">
    <property type="entry name" value="Fib_collagen_C"/>
</dbReference>